<name>A0A6I6JCH6_9BACT</name>
<dbReference type="Pfam" id="PF13426">
    <property type="entry name" value="PAS_9"/>
    <property type="match status" value="1"/>
</dbReference>
<dbReference type="CDD" id="cd00082">
    <property type="entry name" value="HisKA"/>
    <property type="match status" value="1"/>
</dbReference>
<feature type="domain" description="PAS" evidence="8">
    <location>
        <begin position="36"/>
        <end position="107"/>
    </location>
</feature>
<dbReference type="InterPro" id="IPR013655">
    <property type="entry name" value="PAS_fold_3"/>
</dbReference>
<keyword evidence="4" id="KW-0808">Transferase</keyword>
<reference evidence="10 11" key="1">
    <citation type="submission" date="2019-11" db="EMBL/GenBank/DDBJ databases">
        <authorList>
            <person name="Zheng R.K."/>
            <person name="Sun C.M."/>
        </authorList>
    </citation>
    <scope>NUCLEOTIDE SEQUENCE [LARGE SCALE GENOMIC DNA]</scope>
    <source>
        <strain evidence="10 11">SRB007</strain>
    </source>
</reference>
<dbReference type="SMART" id="SM00387">
    <property type="entry name" value="HATPase_c"/>
    <property type="match status" value="1"/>
</dbReference>
<dbReference type="FunFam" id="3.30.450.20:FF:000099">
    <property type="entry name" value="Sensory box sensor histidine kinase"/>
    <property type="match status" value="1"/>
</dbReference>
<dbReference type="AlphaFoldDB" id="A0A6I6JCH6"/>
<dbReference type="Pfam" id="PF08447">
    <property type="entry name" value="PAS_3"/>
    <property type="match status" value="2"/>
</dbReference>
<dbReference type="InterPro" id="IPR003661">
    <property type="entry name" value="HisK_dim/P_dom"/>
</dbReference>
<dbReference type="SUPFAM" id="SSF55874">
    <property type="entry name" value="ATPase domain of HSP90 chaperone/DNA topoisomerase II/histidine kinase"/>
    <property type="match status" value="1"/>
</dbReference>
<feature type="domain" description="Histidine kinase" evidence="7">
    <location>
        <begin position="622"/>
        <end position="855"/>
    </location>
</feature>
<evidence type="ECO:0000259" key="8">
    <source>
        <dbReference type="PROSITE" id="PS50112"/>
    </source>
</evidence>
<comment type="catalytic activity">
    <reaction evidence="1">
        <text>ATP + protein L-histidine = ADP + protein N-phospho-L-histidine.</text>
        <dbReference type="EC" id="2.7.13.3"/>
    </reaction>
</comment>
<evidence type="ECO:0000256" key="6">
    <source>
        <dbReference type="SAM" id="Coils"/>
    </source>
</evidence>
<dbReference type="Proteomes" id="UP000428328">
    <property type="component" value="Chromosome"/>
</dbReference>
<dbReference type="PANTHER" id="PTHR43304">
    <property type="entry name" value="PHYTOCHROME-LIKE PROTEIN CPH1"/>
    <property type="match status" value="1"/>
</dbReference>
<dbReference type="Pfam" id="PF00512">
    <property type="entry name" value="HisKA"/>
    <property type="match status" value="1"/>
</dbReference>
<dbReference type="InterPro" id="IPR036890">
    <property type="entry name" value="HATPase_C_sf"/>
</dbReference>
<dbReference type="Gene3D" id="3.30.565.10">
    <property type="entry name" value="Histidine kinase-like ATPase, C-terminal domain"/>
    <property type="match status" value="1"/>
</dbReference>
<dbReference type="Pfam" id="PF02518">
    <property type="entry name" value="HATPase_c"/>
    <property type="match status" value="1"/>
</dbReference>
<dbReference type="PRINTS" id="PR00344">
    <property type="entry name" value="BCTRLSENSOR"/>
</dbReference>
<keyword evidence="6" id="KW-0175">Coiled coil</keyword>
<dbReference type="SUPFAM" id="SSF55785">
    <property type="entry name" value="PYP-like sensor domain (PAS domain)"/>
    <property type="match status" value="3"/>
</dbReference>
<proteinExistence type="predicted"/>
<dbReference type="SMART" id="SM00065">
    <property type="entry name" value="GAF"/>
    <property type="match status" value="1"/>
</dbReference>
<dbReference type="PROSITE" id="PS50113">
    <property type="entry name" value="PAC"/>
    <property type="match status" value="2"/>
</dbReference>
<dbReference type="SUPFAM" id="SSF47384">
    <property type="entry name" value="Homodimeric domain of signal transducing histidine kinase"/>
    <property type="match status" value="1"/>
</dbReference>
<evidence type="ECO:0000256" key="1">
    <source>
        <dbReference type="ARBA" id="ARBA00000085"/>
    </source>
</evidence>
<keyword evidence="5" id="KW-0418">Kinase</keyword>
<dbReference type="RefSeq" id="WP_158947852.1">
    <property type="nucleotide sequence ID" value="NZ_CP046400.1"/>
</dbReference>
<protein>
    <recommendedName>
        <fullName evidence="2">histidine kinase</fullName>
        <ecNumber evidence="2">2.7.13.3</ecNumber>
    </recommendedName>
</protein>
<feature type="domain" description="PAS" evidence="8">
    <location>
        <begin position="286"/>
        <end position="358"/>
    </location>
</feature>
<evidence type="ECO:0000259" key="7">
    <source>
        <dbReference type="PROSITE" id="PS50109"/>
    </source>
</evidence>
<dbReference type="Gene3D" id="3.30.450.40">
    <property type="match status" value="1"/>
</dbReference>
<dbReference type="SMART" id="SM00091">
    <property type="entry name" value="PAS"/>
    <property type="match status" value="3"/>
</dbReference>
<dbReference type="PROSITE" id="PS50109">
    <property type="entry name" value="HIS_KIN"/>
    <property type="match status" value="1"/>
</dbReference>
<evidence type="ECO:0000256" key="3">
    <source>
        <dbReference type="ARBA" id="ARBA00022553"/>
    </source>
</evidence>
<dbReference type="InterPro" id="IPR000014">
    <property type="entry name" value="PAS"/>
</dbReference>
<dbReference type="InterPro" id="IPR035965">
    <property type="entry name" value="PAS-like_dom_sf"/>
</dbReference>
<dbReference type="InterPro" id="IPR005467">
    <property type="entry name" value="His_kinase_dom"/>
</dbReference>
<dbReference type="InterPro" id="IPR003594">
    <property type="entry name" value="HATPase_dom"/>
</dbReference>
<dbReference type="PROSITE" id="PS50112">
    <property type="entry name" value="PAS"/>
    <property type="match status" value="2"/>
</dbReference>
<dbReference type="SMART" id="SM00388">
    <property type="entry name" value="HisKA"/>
    <property type="match status" value="1"/>
</dbReference>
<evidence type="ECO:0000259" key="9">
    <source>
        <dbReference type="PROSITE" id="PS50113"/>
    </source>
</evidence>
<dbReference type="Pfam" id="PF13185">
    <property type="entry name" value="GAF_2"/>
    <property type="match status" value="1"/>
</dbReference>
<dbReference type="NCBIfam" id="TIGR00229">
    <property type="entry name" value="sensory_box"/>
    <property type="match status" value="3"/>
</dbReference>
<dbReference type="SUPFAM" id="SSF55781">
    <property type="entry name" value="GAF domain-like"/>
    <property type="match status" value="1"/>
</dbReference>
<dbReference type="InterPro" id="IPR004358">
    <property type="entry name" value="Sig_transdc_His_kin-like_C"/>
</dbReference>
<evidence type="ECO:0000313" key="10">
    <source>
        <dbReference type="EMBL" id="QGY40496.1"/>
    </source>
</evidence>
<dbReference type="Gene3D" id="1.10.287.130">
    <property type="match status" value="1"/>
</dbReference>
<dbReference type="InterPro" id="IPR036097">
    <property type="entry name" value="HisK_dim/P_sf"/>
</dbReference>
<keyword evidence="11" id="KW-1185">Reference proteome</keyword>
<evidence type="ECO:0000256" key="4">
    <source>
        <dbReference type="ARBA" id="ARBA00022679"/>
    </source>
</evidence>
<dbReference type="EC" id="2.7.13.3" evidence="2"/>
<accession>A0A6I6JCH6</accession>
<sequence>MNDDSKSKAQLIAELKELRSILGNGVTPVLSQDTPHRNTYKRLLDDLPQIVFEVDKDQRLVFVNREALKVFGYTLEEMEAGMTMSEIFHPDDLNRALENMRDILKGDGYFGNEYKALRKDGSIIPVKIYSRPVVQDGEPVGIRGILVDVTEAKEAEQALRESERYHRTLFNNTGTSLVIFGEDSIIRSCNDRFSLLAELPKEEIEGKMRWSDFVDPTALERMTSIHKARTMEETAPMDYEFPFMTWTKKRRTIHVFVQIIPGTANRVCSLIDVTDRKQAAEALRVSEERYELVVRGANDGIWDWNLTDDSVYFSPRYKAILGYEDQEFPNVADSWKNHIHPNDLDHVIKANLECIEGKTELFEVEYRMRHKDGSYRWILGRGTGISNEQGTISRLAGTHTDITERKLRERTTNARYAISKAMGTAPDLKHLYSEIHTILDEFIRAENFFIALHDKERDCLHFPYFVDEQDEFYVMHDVSSQKKKSLVLHILRTGEPLYFSMAHPGSQKLVEEIGVVGTTPAVWMGVPLKHKDEIIGAMAVQDYRDPLHYRESDVDLLEAASEQVALAIERKIGEEKLTRLNEELESKVEERTAELKRRTTELEAANTRLKELDKIKSSLVSSISHELRTPLTSIRGFAKLSSKDFSKHFLPLSHSPDLEKKGGRLLTNLDIIESEGERLTRLINDFLDINRIESGKATWNDTLLNPTEVVSQAAKSLSGAFAAKPAVRLEVELPERMPAVYADPDKLHQVVVNLLGNACKFTHRGKVSVSMEADRDYVRITVEDTGQGIPESSWEEIFEKFHKLGNGDTVAPQDKGTGLGLTICREIITHYGGTISVCSAEGGGSSFTFTLPVSDNG</sequence>
<dbReference type="SMART" id="SM00086">
    <property type="entry name" value="PAC"/>
    <property type="match status" value="2"/>
</dbReference>
<feature type="domain" description="PAC" evidence="9">
    <location>
        <begin position="110"/>
        <end position="161"/>
    </location>
</feature>
<evidence type="ECO:0000313" key="11">
    <source>
        <dbReference type="Proteomes" id="UP000428328"/>
    </source>
</evidence>
<dbReference type="Gene3D" id="3.30.450.20">
    <property type="entry name" value="PAS domain"/>
    <property type="match status" value="3"/>
</dbReference>
<feature type="domain" description="PAC" evidence="9">
    <location>
        <begin position="362"/>
        <end position="414"/>
    </location>
</feature>
<dbReference type="GO" id="GO:0000155">
    <property type="term" value="F:phosphorelay sensor kinase activity"/>
    <property type="evidence" value="ECO:0007669"/>
    <property type="project" value="InterPro"/>
</dbReference>
<gene>
    <name evidence="10" type="ORF">GM415_10290</name>
</gene>
<dbReference type="InterPro" id="IPR000700">
    <property type="entry name" value="PAS-assoc_C"/>
</dbReference>
<feature type="coiled-coil region" evidence="6">
    <location>
        <begin position="570"/>
        <end position="615"/>
    </location>
</feature>
<dbReference type="EMBL" id="CP046400">
    <property type="protein sequence ID" value="QGY40496.1"/>
    <property type="molecule type" value="Genomic_DNA"/>
</dbReference>
<dbReference type="PANTHER" id="PTHR43304:SF1">
    <property type="entry name" value="PAC DOMAIN-CONTAINING PROTEIN"/>
    <property type="match status" value="1"/>
</dbReference>
<keyword evidence="3" id="KW-0597">Phosphoprotein</keyword>
<dbReference type="InterPro" id="IPR029016">
    <property type="entry name" value="GAF-like_dom_sf"/>
</dbReference>
<evidence type="ECO:0000256" key="2">
    <source>
        <dbReference type="ARBA" id="ARBA00012438"/>
    </source>
</evidence>
<dbReference type="InterPro" id="IPR052162">
    <property type="entry name" value="Sensor_kinase/Photoreceptor"/>
</dbReference>
<dbReference type="CDD" id="cd00130">
    <property type="entry name" value="PAS"/>
    <property type="match status" value="3"/>
</dbReference>
<dbReference type="InterPro" id="IPR003018">
    <property type="entry name" value="GAF"/>
</dbReference>
<organism evidence="10 11">
    <name type="scientific">Pseudodesulfovibrio cashew</name>
    <dbReference type="NCBI Taxonomy" id="2678688"/>
    <lineage>
        <taxon>Bacteria</taxon>
        <taxon>Pseudomonadati</taxon>
        <taxon>Thermodesulfobacteriota</taxon>
        <taxon>Desulfovibrionia</taxon>
        <taxon>Desulfovibrionales</taxon>
        <taxon>Desulfovibrionaceae</taxon>
    </lineage>
</organism>
<evidence type="ECO:0000256" key="5">
    <source>
        <dbReference type="ARBA" id="ARBA00022777"/>
    </source>
</evidence>
<dbReference type="FunFam" id="3.30.565.10:FF:000006">
    <property type="entry name" value="Sensor histidine kinase WalK"/>
    <property type="match status" value="1"/>
</dbReference>
<dbReference type="InterPro" id="IPR001610">
    <property type="entry name" value="PAC"/>
</dbReference>
<dbReference type="KEGG" id="psel:GM415_10290"/>